<evidence type="ECO:0000313" key="1">
    <source>
        <dbReference type="EMBL" id="TEB31094.1"/>
    </source>
</evidence>
<comment type="caution">
    <text evidence="1">The sequence shown here is derived from an EMBL/GenBank/DDBJ whole genome shotgun (WGS) entry which is preliminary data.</text>
</comment>
<proteinExistence type="predicted"/>
<accession>A0A4Y7TAY2</accession>
<gene>
    <name evidence="1" type="ORF">FA13DRAFT_1709940</name>
</gene>
<keyword evidence="2" id="KW-1185">Reference proteome</keyword>
<dbReference type="Proteomes" id="UP000298030">
    <property type="component" value="Unassembled WGS sequence"/>
</dbReference>
<protein>
    <submittedName>
        <fullName evidence="1">Uncharacterized protein</fullName>
    </submittedName>
</protein>
<dbReference type="EMBL" id="QPFP01000020">
    <property type="protein sequence ID" value="TEB31094.1"/>
    <property type="molecule type" value="Genomic_DNA"/>
</dbReference>
<dbReference type="OrthoDB" id="3067340at2759"/>
<reference evidence="1 2" key="1">
    <citation type="journal article" date="2019" name="Nat. Ecol. Evol.">
        <title>Megaphylogeny resolves global patterns of mushroom evolution.</title>
        <authorList>
            <person name="Varga T."/>
            <person name="Krizsan K."/>
            <person name="Foldi C."/>
            <person name="Dima B."/>
            <person name="Sanchez-Garcia M."/>
            <person name="Sanchez-Ramirez S."/>
            <person name="Szollosi G.J."/>
            <person name="Szarkandi J.G."/>
            <person name="Papp V."/>
            <person name="Albert L."/>
            <person name="Andreopoulos W."/>
            <person name="Angelini C."/>
            <person name="Antonin V."/>
            <person name="Barry K.W."/>
            <person name="Bougher N.L."/>
            <person name="Buchanan P."/>
            <person name="Buyck B."/>
            <person name="Bense V."/>
            <person name="Catcheside P."/>
            <person name="Chovatia M."/>
            <person name="Cooper J."/>
            <person name="Damon W."/>
            <person name="Desjardin D."/>
            <person name="Finy P."/>
            <person name="Geml J."/>
            <person name="Haridas S."/>
            <person name="Hughes K."/>
            <person name="Justo A."/>
            <person name="Karasinski D."/>
            <person name="Kautmanova I."/>
            <person name="Kiss B."/>
            <person name="Kocsube S."/>
            <person name="Kotiranta H."/>
            <person name="LaButti K.M."/>
            <person name="Lechner B.E."/>
            <person name="Liimatainen K."/>
            <person name="Lipzen A."/>
            <person name="Lukacs Z."/>
            <person name="Mihaltcheva S."/>
            <person name="Morgado L.N."/>
            <person name="Niskanen T."/>
            <person name="Noordeloos M.E."/>
            <person name="Ohm R.A."/>
            <person name="Ortiz-Santana B."/>
            <person name="Ovrebo C."/>
            <person name="Racz N."/>
            <person name="Riley R."/>
            <person name="Savchenko A."/>
            <person name="Shiryaev A."/>
            <person name="Soop K."/>
            <person name="Spirin V."/>
            <person name="Szebenyi C."/>
            <person name="Tomsovsky M."/>
            <person name="Tulloss R.E."/>
            <person name="Uehling J."/>
            <person name="Grigoriev I.V."/>
            <person name="Vagvolgyi C."/>
            <person name="Papp T."/>
            <person name="Martin F.M."/>
            <person name="Miettinen O."/>
            <person name="Hibbett D.S."/>
            <person name="Nagy L.G."/>
        </authorList>
    </citation>
    <scope>NUCLEOTIDE SEQUENCE [LARGE SCALE GENOMIC DNA]</scope>
    <source>
        <strain evidence="1 2">FP101781</strain>
    </source>
</reference>
<dbReference type="AlphaFoldDB" id="A0A4Y7TAY2"/>
<evidence type="ECO:0000313" key="2">
    <source>
        <dbReference type="Proteomes" id="UP000298030"/>
    </source>
</evidence>
<organism evidence="1 2">
    <name type="scientific">Coprinellus micaceus</name>
    <name type="common">Glistening ink-cap mushroom</name>
    <name type="synonym">Coprinus micaceus</name>
    <dbReference type="NCBI Taxonomy" id="71717"/>
    <lineage>
        <taxon>Eukaryota</taxon>
        <taxon>Fungi</taxon>
        <taxon>Dikarya</taxon>
        <taxon>Basidiomycota</taxon>
        <taxon>Agaricomycotina</taxon>
        <taxon>Agaricomycetes</taxon>
        <taxon>Agaricomycetidae</taxon>
        <taxon>Agaricales</taxon>
        <taxon>Agaricineae</taxon>
        <taxon>Psathyrellaceae</taxon>
        <taxon>Coprinellus</taxon>
    </lineage>
</organism>
<name>A0A4Y7TAY2_COPMI</name>
<sequence length="322" mass="36447">MPLLPFASLWDDAPNKIKIAILKHAPLDTLKSLLPLHELKPLARQALIERVNDIMELFHLRPQVVLEMMESTGTDLSGSAALQVVSPSLSWKPSDLDFYCGFNDVQDVVYCFAGESYEVSMTFDAPYACKKFYTYAPASARPANFEARFCANFCIEKVYTLVHQERKLTINIIQSRSPASAAPLAFFHSTLVMNMVSANGVVCAYPDLTLNLKAVDKYQQRGYSFVQGDDHDITVDGDERVRSWRDPWSSRMRFRSGAKVIQGANAILSWRTSFRQYFNWGIREHAPEVLVEEDQRLVCYRNWVGPAHLAMSSHPSRARSVA</sequence>